<dbReference type="Proteomes" id="UP000835052">
    <property type="component" value="Unassembled WGS sequence"/>
</dbReference>
<evidence type="ECO:0000313" key="2">
    <source>
        <dbReference type="EMBL" id="CAD6193069.1"/>
    </source>
</evidence>
<evidence type="ECO:0000256" key="1">
    <source>
        <dbReference type="SAM" id="MobiDB-lite"/>
    </source>
</evidence>
<evidence type="ECO:0008006" key="4">
    <source>
        <dbReference type="Google" id="ProtNLM"/>
    </source>
</evidence>
<feature type="compositionally biased region" description="Basic and acidic residues" evidence="1">
    <location>
        <begin position="336"/>
        <end position="354"/>
    </location>
</feature>
<dbReference type="EMBL" id="CAJGYM010000032">
    <property type="protein sequence ID" value="CAD6193069.1"/>
    <property type="molecule type" value="Genomic_DNA"/>
</dbReference>
<dbReference type="OrthoDB" id="10690129at2759"/>
<name>A0A8S1HAH9_9PELO</name>
<dbReference type="AlphaFoldDB" id="A0A8S1HAH9"/>
<evidence type="ECO:0000313" key="3">
    <source>
        <dbReference type="Proteomes" id="UP000835052"/>
    </source>
</evidence>
<feature type="compositionally biased region" description="Low complexity" evidence="1">
    <location>
        <begin position="849"/>
        <end position="860"/>
    </location>
</feature>
<feature type="region of interest" description="Disordered" evidence="1">
    <location>
        <begin position="236"/>
        <end position="268"/>
    </location>
</feature>
<feature type="compositionally biased region" description="Basic and acidic residues" evidence="1">
    <location>
        <begin position="44"/>
        <end position="59"/>
    </location>
</feature>
<feature type="compositionally biased region" description="Acidic residues" evidence="1">
    <location>
        <begin position="391"/>
        <end position="418"/>
    </location>
</feature>
<feature type="compositionally biased region" description="Basic and acidic residues" evidence="1">
    <location>
        <begin position="377"/>
        <end position="389"/>
    </location>
</feature>
<proteinExistence type="predicted"/>
<sequence length="877" mass="100640">MHADRCCFSKFRGARHDENNVFFSARGPQGELSHALREQRDALGHVHDERKMRSDESLKGRTTSVRAPRPLSGPWRLPLAVPRILAGHSLSVVVMDAINSSPPFLFVMAKTSVVLRKDGMKKEDVHHIFLQEFCSKVNAFFYLAREKTRVWLYVIRKGQKFILDVNTPFTSWCSQPVSASRIIDALIKLHRKTLSKEVPKDFLKLLDALSALQAFEMADNGFVTAVLGEKYAEGRKESLKQPGTKRQANANGSPTRKKTVSTAEDQEEAKKEEKYLEVYLKAEKEYLASRALCDAEKPDKVWAENAQDAPKAVNGSLLDLVRGQSEISSVTEGPDVEVKKNKEAEKEKEKKEEVVLQQEEQDEHDFDDNKSPPIAVEEEKKEENEKMPVEENLEPEKEESEDNNLEEEKEEETDDDEDKSTSQAIETVEWRTDVEAVAPCVRGILAINQIFDFDSPSFYPHVARNITEDILKKKNSEIFGALGPLLDESHVNKAERLRYKKFRAYYKNLSKMPDGGFFVNFIHLDYFHLEILENGRRFATYGTGVENDPRIPVVAEVEEVTPDPILNWKDLRIGEITWAYWAKSKQWWPSTIFNFEVVDNQVKIIVRFFTSQTAVIQYGDVERFDDAFHFRYMRTGMPPNYSRDVAFAINTMGCIGYFEEFISPAIANLLEEQGRVIDYVSKYNSLQLKNNARVLKLPNPEHLEIVRSIENAQAAKKTASGGNLAPLLPALSLPKDKNQMKKFEMKRQKDAGSIYEFNCFCNHIVKFDMRREEILESKIFPKGNRFIQLCMKEKETLLSDNLKEIEATEMKKRLNVDAPTFAWCPKNYFNLNDKMPSRRLADNAQPPYSAGSSSRFGRFGSARRRRNDDDDDYDVTY</sequence>
<reference evidence="2" key="1">
    <citation type="submission" date="2020-10" db="EMBL/GenBank/DDBJ databases">
        <authorList>
            <person name="Kikuchi T."/>
        </authorList>
    </citation>
    <scope>NUCLEOTIDE SEQUENCE</scope>
    <source>
        <strain evidence="2">NKZ352</strain>
    </source>
</reference>
<organism evidence="2 3">
    <name type="scientific">Caenorhabditis auriculariae</name>
    <dbReference type="NCBI Taxonomy" id="2777116"/>
    <lineage>
        <taxon>Eukaryota</taxon>
        <taxon>Metazoa</taxon>
        <taxon>Ecdysozoa</taxon>
        <taxon>Nematoda</taxon>
        <taxon>Chromadorea</taxon>
        <taxon>Rhabditida</taxon>
        <taxon>Rhabditina</taxon>
        <taxon>Rhabditomorpha</taxon>
        <taxon>Rhabditoidea</taxon>
        <taxon>Rhabditidae</taxon>
        <taxon>Peloderinae</taxon>
        <taxon>Caenorhabditis</taxon>
    </lineage>
</organism>
<accession>A0A8S1HAH9</accession>
<feature type="region of interest" description="Disordered" evidence="1">
    <location>
        <begin position="325"/>
        <end position="427"/>
    </location>
</feature>
<feature type="region of interest" description="Disordered" evidence="1">
    <location>
        <begin position="44"/>
        <end position="65"/>
    </location>
</feature>
<protein>
    <recommendedName>
        <fullName evidence="4">PWWP domain-containing protein</fullName>
    </recommendedName>
</protein>
<comment type="caution">
    <text evidence="2">The sequence shown here is derived from an EMBL/GenBank/DDBJ whole genome shotgun (WGS) entry which is preliminary data.</text>
</comment>
<feature type="compositionally biased region" description="Polar residues" evidence="1">
    <location>
        <begin position="244"/>
        <end position="254"/>
    </location>
</feature>
<keyword evidence="3" id="KW-1185">Reference proteome</keyword>
<gene>
    <name evidence="2" type="ORF">CAUJ_LOCUS8988</name>
</gene>
<feature type="region of interest" description="Disordered" evidence="1">
    <location>
        <begin position="840"/>
        <end position="877"/>
    </location>
</feature>